<name>A0A9D4BTW2_DREPO</name>
<dbReference type="AlphaFoldDB" id="A0A9D4BTW2"/>
<sequence length="87" mass="9853">MNKFKAKFSALYVFIRGSSSRTQTLKNAQKLLDEAELTIKEVYSVRWLGLTNAVEAVYESYASVLATLSQFTEDKNAVAKGLFKYFN</sequence>
<gene>
    <name evidence="1" type="ORF">DPMN_068817</name>
</gene>
<organism evidence="1 2">
    <name type="scientific">Dreissena polymorpha</name>
    <name type="common">Zebra mussel</name>
    <name type="synonym">Mytilus polymorpha</name>
    <dbReference type="NCBI Taxonomy" id="45954"/>
    <lineage>
        <taxon>Eukaryota</taxon>
        <taxon>Metazoa</taxon>
        <taxon>Spiralia</taxon>
        <taxon>Lophotrochozoa</taxon>
        <taxon>Mollusca</taxon>
        <taxon>Bivalvia</taxon>
        <taxon>Autobranchia</taxon>
        <taxon>Heteroconchia</taxon>
        <taxon>Euheterodonta</taxon>
        <taxon>Imparidentia</taxon>
        <taxon>Neoheterodontei</taxon>
        <taxon>Myida</taxon>
        <taxon>Dreissenoidea</taxon>
        <taxon>Dreissenidae</taxon>
        <taxon>Dreissena</taxon>
    </lineage>
</organism>
<dbReference type="Proteomes" id="UP000828390">
    <property type="component" value="Unassembled WGS sequence"/>
</dbReference>
<evidence type="ECO:0000313" key="1">
    <source>
        <dbReference type="EMBL" id="KAH3709355.1"/>
    </source>
</evidence>
<accession>A0A9D4BTW2</accession>
<comment type="caution">
    <text evidence="1">The sequence shown here is derived from an EMBL/GenBank/DDBJ whole genome shotgun (WGS) entry which is preliminary data.</text>
</comment>
<keyword evidence="2" id="KW-1185">Reference proteome</keyword>
<dbReference type="EMBL" id="JAIWYP010000014">
    <property type="protein sequence ID" value="KAH3709355.1"/>
    <property type="molecule type" value="Genomic_DNA"/>
</dbReference>
<reference evidence="1" key="1">
    <citation type="journal article" date="2019" name="bioRxiv">
        <title>The Genome of the Zebra Mussel, Dreissena polymorpha: A Resource for Invasive Species Research.</title>
        <authorList>
            <person name="McCartney M.A."/>
            <person name="Auch B."/>
            <person name="Kono T."/>
            <person name="Mallez S."/>
            <person name="Zhang Y."/>
            <person name="Obille A."/>
            <person name="Becker A."/>
            <person name="Abrahante J.E."/>
            <person name="Garbe J."/>
            <person name="Badalamenti J.P."/>
            <person name="Herman A."/>
            <person name="Mangelson H."/>
            <person name="Liachko I."/>
            <person name="Sullivan S."/>
            <person name="Sone E.D."/>
            <person name="Koren S."/>
            <person name="Silverstein K.A.T."/>
            <person name="Beckman K.B."/>
            <person name="Gohl D.M."/>
        </authorList>
    </citation>
    <scope>NUCLEOTIDE SEQUENCE</scope>
    <source>
        <strain evidence="1">Duluth1</strain>
        <tissue evidence="1">Whole animal</tissue>
    </source>
</reference>
<reference evidence="1" key="2">
    <citation type="submission" date="2020-11" db="EMBL/GenBank/DDBJ databases">
        <authorList>
            <person name="McCartney M.A."/>
            <person name="Auch B."/>
            <person name="Kono T."/>
            <person name="Mallez S."/>
            <person name="Becker A."/>
            <person name="Gohl D.M."/>
            <person name="Silverstein K.A.T."/>
            <person name="Koren S."/>
            <person name="Bechman K.B."/>
            <person name="Herman A."/>
            <person name="Abrahante J.E."/>
            <person name="Garbe J."/>
        </authorList>
    </citation>
    <scope>NUCLEOTIDE SEQUENCE</scope>
    <source>
        <strain evidence="1">Duluth1</strain>
        <tissue evidence="1">Whole animal</tissue>
    </source>
</reference>
<evidence type="ECO:0000313" key="2">
    <source>
        <dbReference type="Proteomes" id="UP000828390"/>
    </source>
</evidence>
<protein>
    <submittedName>
        <fullName evidence="1">Uncharacterized protein</fullName>
    </submittedName>
</protein>
<proteinExistence type="predicted"/>